<feature type="domain" description="DUF1559" evidence="2">
    <location>
        <begin position="33"/>
        <end position="71"/>
    </location>
</feature>
<dbReference type="Pfam" id="PF07963">
    <property type="entry name" value="N_methyl"/>
    <property type="match status" value="1"/>
</dbReference>
<dbReference type="Gene3D" id="3.30.700.10">
    <property type="entry name" value="Glycoprotein, Type 4 Pilin"/>
    <property type="match status" value="1"/>
</dbReference>
<evidence type="ECO:0000256" key="1">
    <source>
        <dbReference type="ARBA" id="ARBA00022481"/>
    </source>
</evidence>
<dbReference type="Proteomes" id="UP000520814">
    <property type="component" value="Unassembled WGS sequence"/>
</dbReference>
<proteinExistence type="predicted"/>
<evidence type="ECO:0000313" key="3">
    <source>
        <dbReference type="EMBL" id="MBB6051501.1"/>
    </source>
</evidence>
<dbReference type="NCBIfam" id="TIGR02532">
    <property type="entry name" value="IV_pilin_GFxxxE"/>
    <property type="match status" value="1"/>
</dbReference>
<dbReference type="EMBL" id="JACHGW010000003">
    <property type="protein sequence ID" value="MBB6051501.1"/>
    <property type="molecule type" value="Genomic_DNA"/>
</dbReference>
<accession>A0A7W9SRR6</accession>
<dbReference type="GO" id="GO:0015628">
    <property type="term" value="P:protein secretion by the type II secretion system"/>
    <property type="evidence" value="ECO:0007669"/>
    <property type="project" value="InterPro"/>
</dbReference>
<evidence type="ECO:0000313" key="4">
    <source>
        <dbReference type="Proteomes" id="UP000520814"/>
    </source>
</evidence>
<dbReference type="InterPro" id="IPR011453">
    <property type="entry name" value="DUF1559"/>
</dbReference>
<gene>
    <name evidence="3" type="ORF">HNQ39_003311</name>
</gene>
<organism evidence="3 4">
    <name type="scientific">Armatimonas rosea</name>
    <dbReference type="NCBI Taxonomy" id="685828"/>
    <lineage>
        <taxon>Bacteria</taxon>
        <taxon>Bacillati</taxon>
        <taxon>Armatimonadota</taxon>
        <taxon>Armatimonadia</taxon>
        <taxon>Armatimonadales</taxon>
        <taxon>Armatimonadaceae</taxon>
        <taxon>Armatimonas</taxon>
    </lineage>
</organism>
<dbReference type="InterPro" id="IPR000983">
    <property type="entry name" value="Bac_GSPG_pilin"/>
</dbReference>
<reference evidence="3 4" key="1">
    <citation type="submission" date="2020-08" db="EMBL/GenBank/DDBJ databases">
        <title>Genomic Encyclopedia of Type Strains, Phase IV (KMG-IV): sequencing the most valuable type-strain genomes for metagenomic binning, comparative biology and taxonomic classification.</title>
        <authorList>
            <person name="Goeker M."/>
        </authorList>
    </citation>
    <scope>NUCLEOTIDE SEQUENCE [LARGE SCALE GENOMIC DNA]</scope>
    <source>
        <strain evidence="3 4">DSM 23562</strain>
    </source>
</reference>
<dbReference type="RefSeq" id="WP_184198573.1">
    <property type="nucleotide sequence ID" value="NZ_JACHGW010000003.1"/>
</dbReference>
<comment type="caution">
    <text evidence="3">The sequence shown here is derived from an EMBL/GenBank/DDBJ whole genome shotgun (WGS) entry which is preliminary data.</text>
</comment>
<dbReference type="GO" id="GO:0015627">
    <property type="term" value="C:type II protein secretion system complex"/>
    <property type="evidence" value="ECO:0007669"/>
    <property type="project" value="InterPro"/>
</dbReference>
<name>A0A7W9SRR6_ARMRO</name>
<evidence type="ECO:0000259" key="2">
    <source>
        <dbReference type="Pfam" id="PF07596"/>
    </source>
</evidence>
<dbReference type="Pfam" id="PF07596">
    <property type="entry name" value="SBP_bac_10"/>
    <property type="match status" value="1"/>
</dbReference>
<dbReference type="PRINTS" id="PR00813">
    <property type="entry name" value="BCTERIALGSPG"/>
</dbReference>
<dbReference type="PANTHER" id="PTHR30093">
    <property type="entry name" value="GENERAL SECRETION PATHWAY PROTEIN G"/>
    <property type="match status" value="1"/>
</dbReference>
<protein>
    <submittedName>
        <fullName evidence="3">Prepilin-type N-terminal cleavage/methylation domain-containing protein/prepilin-type processing-associated H-X9-DG protein</fullName>
    </submittedName>
</protein>
<keyword evidence="4" id="KW-1185">Reference proteome</keyword>
<dbReference type="InterPro" id="IPR045584">
    <property type="entry name" value="Pilin-like"/>
</dbReference>
<dbReference type="InterPro" id="IPR012902">
    <property type="entry name" value="N_methyl_site"/>
</dbReference>
<keyword evidence="1" id="KW-0488">Methylation</keyword>
<dbReference type="SUPFAM" id="SSF54523">
    <property type="entry name" value="Pili subunits"/>
    <property type="match status" value="1"/>
</dbReference>
<dbReference type="AlphaFoldDB" id="A0A7W9SRR6"/>
<sequence length="239" mass="26342">MRSRNRAFTLIELLVVIAIIAILAAILFPVFAQAREKARATACLSNLKQVGLALMMYTQDYDETNPPYNDGVVNFNDPAVVARTPNFLGVLTPYSKNKDIYACPSVPNVTGAQACDPVTYPNSCTSYLGNAAVIGATLAVIPNPADVVYTQELFNKRNYAFMRPRLLSAAAGTYQWWHFPRGIGTLENYTTVHMEGGNVLFCDGHAKHRKAKSMRSSDYGLAPDDPITVDYNKAYTRAF</sequence>